<comment type="caution">
    <text evidence="1">The sequence shown here is derived from an EMBL/GenBank/DDBJ whole genome shotgun (WGS) entry which is preliminary data.</text>
</comment>
<reference evidence="1" key="2">
    <citation type="journal article" date="2024" name="Plant">
        <title>Genomic evolution and insights into agronomic trait innovations of Sesamum species.</title>
        <authorList>
            <person name="Miao H."/>
            <person name="Wang L."/>
            <person name="Qu L."/>
            <person name="Liu H."/>
            <person name="Sun Y."/>
            <person name="Le M."/>
            <person name="Wang Q."/>
            <person name="Wei S."/>
            <person name="Zheng Y."/>
            <person name="Lin W."/>
            <person name="Duan Y."/>
            <person name="Cao H."/>
            <person name="Xiong S."/>
            <person name="Wang X."/>
            <person name="Wei L."/>
            <person name="Li C."/>
            <person name="Ma Q."/>
            <person name="Ju M."/>
            <person name="Zhao R."/>
            <person name="Li G."/>
            <person name="Mu C."/>
            <person name="Tian Q."/>
            <person name="Mei H."/>
            <person name="Zhang T."/>
            <person name="Gao T."/>
            <person name="Zhang H."/>
        </authorList>
    </citation>
    <scope>NUCLEOTIDE SEQUENCE</scope>
    <source>
        <strain evidence="1">KEN1</strain>
    </source>
</reference>
<dbReference type="PANTHER" id="PTHR31286">
    <property type="entry name" value="GLYCINE-RICH CELL WALL STRUCTURAL PROTEIN 1.8-LIKE"/>
    <property type="match status" value="1"/>
</dbReference>
<evidence type="ECO:0000313" key="1">
    <source>
        <dbReference type="EMBL" id="KAL0416550.1"/>
    </source>
</evidence>
<organism evidence="1">
    <name type="scientific">Sesamum latifolium</name>
    <dbReference type="NCBI Taxonomy" id="2727402"/>
    <lineage>
        <taxon>Eukaryota</taxon>
        <taxon>Viridiplantae</taxon>
        <taxon>Streptophyta</taxon>
        <taxon>Embryophyta</taxon>
        <taxon>Tracheophyta</taxon>
        <taxon>Spermatophyta</taxon>
        <taxon>Magnoliopsida</taxon>
        <taxon>eudicotyledons</taxon>
        <taxon>Gunneridae</taxon>
        <taxon>Pentapetalae</taxon>
        <taxon>asterids</taxon>
        <taxon>lamiids</taxon>
        <taxon>Lamiales</taxon>
        <taxon>Pedaliaceae</taxon>
        <taxon>Sesamum</taxon>
    </lineage>
</organism>
<name>A0AAW2UK24_9LAMI</name>
<dbReference type="InterPro" id="IPR040256">
    <property type="entry name" value="At4g02000-like"/>
</dbReference>
<reference evidence="1" key="1">
    <citation type="submission" date="2020-06" db="EMBL/GenBank/DDBJ databases">
        <authorList>
            <person name="Li T."/>
            <person name="Hu X."/>
            <person name="Zhang T."/>
            <person name="Song X."/>
            <person name="Zhang H."/>
            <person name="Dai N."/>
            <person name="Sheng W."/>
            <person name="Hou X."/>
            <person name="Wei L."/>
        </authorList>
    </citation>
    <scope>NUCLEOTIDE SEQUENCE</scope>
    <source>
        <strain evidence="1">KEN1</strain>
        <tissue evidence="1">Leaf</tissue>
    </source>
</reference>
<dbReference type="AlphaFoldDB" id="A0AAW2UK24"/>
<gene>
    <name evidence="1" type="ORF">Slati_3486900</name>
</gene>
<sequence>MAMRKHKHTQVPIWIKLKHLPMEFWIEEGLSTVASGVGKPLYLDAIIKACIGLDFTRVCVMLDISSKLPKHLVIMVPNKDGSETPCRVDVEYEWVPPKCFMCQNLGHSASKCSTIQQSTKPPVAIYVPRVKLPEQKDDKVMYSRPMKQKVSVEISEQPIVQMNIEEDGHDGVNDNPPLIEVPSDHKGKEIVLYNPFEVVLVMMKEVRVLYEVPFKAAPDYYT</sequence>
<evidence type="ECO:0008006" key="2">
    <source>
        <dbReference type="Google" id="ProtNLM"/>
    </source>
</evidence>
<dbReference type="PANTHER" id="PTHR31286:SF165">
    <property type="entry name" value="DUF4283 DOMAIN-CONTAINING PROTEIN"/>
    <property type="match status" value="1"/>
</dbReference>
<dbReference type="EMBL" id="JACGWN010000012">
    <property type="protein sequence ID" value="KAL0416550.1"/>
    <property type="molecule type" value="Genomic_DNA"/>
</dbReference>
<protein>
    <recommendedName>
        <fullName evidence="2">DUF4283 domain-containing protein</fullName>
    </recommendedName>
</protein>
<proteinExistence type="predicted"/>
<accession>A0AAW2UK24</accession>